<feature type="transmembrane region" description="Helical" evidence="7">
    <location>
        <begin position="344"/>
        <end position="365"/>
    </location>
</feature>
<accession>A0A8S0ZU32</accession>
<evidence type="ECO:0000313" key="10">
    <source>
        <dbReference type="Proteomes" id="UP000494106"/>
    </source>
</evidence>
<keyword evidence="10" id="KW-1185">Reference proteome</keyword>
<comment type="subcellular location">
    <subcellularLocation>
        <location evidence="1">Membrane</location>
        <topology evidence="1">Multi-pass membrane protein</topology>
    </subcellularLocation>
</comment>
<sequence>MDSDKISIEAAITRAGFGLYGCLMTALTALILIAFACIAYGVMFIVPTSACELQTTTAQQGLLASAPIISLLLGGVVWSYLADTRGRRAMLLICLAGGTLFNLIGTISVNWIMLMVFQLIAGIFAAGIYSVSMTLLSESVPMTHRNSAILIVASVMFLGQGIKGLIALPIISLTFSYYLPSLGIYWNSWRTLMLVFCIPAIVSGIALFFMQESPKFVFNKRGETETLEILKRIHRINNWRSKEELLIKGIIQDELILPKTQSSVRDQLFPLFKAPLLKSTIIMLFMNLTQQLTAFVVWMPTIADQFVRIVQTGDSTDLTVCDIIDMPVETDPDATPCALDQTSLLILLGLGASQSTFNLIISFLVNFTGRRNISIAVISLCGVSGILVNLVPNVIGSGLLFCVMLLGVVVVGLITAMCLALFPTNLRAMAISFTMITQYLGIVASVQLLNWLLTFNCAAGFYIFGSLFTSAAVAAFFLPDDRKAQTTETPQESVEDTETPAKKMY</sequence>
<feature type="transmembrane region" description="Helical" evidence="7">
    <location>
        <begin position="148"/>
        <end position="171"/>
    </location>
</feature>
<dbReference type="InterPro" id="IPR036259">
    <property type="entry name" value="MFS_trans_sf"/>
</dbReference>
<reference evidence="9 10" key="1">
    <citation type="submission" date="2020-04" db="EMBL/GenBank/DDBJ databases">
        <authorList>
            <person name="Wallbank WR R."/>
            <person name="Pardo Diaz C."/>
            <person name="Kozak K."/>
            <person name="Martin S."/>
            <person name="Jiggins C."/>
            <person name="Moest M."/>
            <person name="Warren A I."/>
            <person name="Byers J.R.P. K."/>
            <person name="Montejo-Kovacevich G."/>
            <person name="Yen C E."/>
        </authorList>
    </citation>
    <scope>NUCLEOTIDE SEQUENCE [LARGE SCALE GENOMIC DNA]</scope>
</reference>
<feature type="transmembrane region" description="Helical" evidence="7">
    <location>
        <begin position="191"/>
        <end position="210"/>
    </location>
</feature>
<feature type="transmembrane region" description="Helical" evidence="7">
    <location>
        <begin position="115"/>
        <end position="136"/>
    </location>
</feature>
<evidence type="ECO:0000256" key="5">
    <source>
        <dbReference type="ARBA" id="ARBA00023136"/>
    </source>
</evidence>
<feature type="transmembrane region" description="Helical" evidence="7">
    <location>
        <begin position="372"/>
        <end position="392"/>
    </location>
</feature>
<evidence type="ECO:0000259" key="8">
    <source>
        <dbReference type="PROSITE" id="PS50850"/>
    </source>
</evidence>
<evidence type="ECO:0000313" key="9">
    <source>
        <dbReference type="EMBL" id="CAB3235229.1"/>
    </source>
</evidence>
<feature type="domain" description="Major facilitator superfamily (MFS) profile" evidence="8">
    <location>
        <begin position="22"/>
        <end position="483"/>
    </location>
</feature>
<feature type="transmembrane region" description="Helical" evidence="7">
    <location>
        <begin position="20"/>
        <end position="42"/>
    </location>
</feature>
<evidence type="ECO:0000256" key="1">
    <source>
        <dbReference type="ARBA" id="ARBA00004141"/>
    </source>
</evidence>
<dbReference type="Pfam" id="PF07690">
    <property type="entry name" value="MFS_1"/>
    <property type="match status" value="2"/>
</dbReference>
<dbReference type="OrthoDB" id="4139357at2759"/>
<keyword evidence="2" id="KW-0813">Transport</keyword>
<feature type="transmembrane region" description="Helical" evidence="7">
    <location>
        <begin position="459"/>
        <end position="478"/>
    </location>
</feature>
<evidence type="ECO:0000256" key="2">
    <source>
        <dbReference type="ARBA" id="ARBA00022448"/>
    </source>
</evidence>
<feature type="region of interest" description="Disordered" evidence="6">
    <location>
        <begin position="486"/>
        <end position="505"/>
    </location>
</feature>
<dbReference type="SUPFAM" id="SSF103473">
    <property type="entry name" value="MFS general substrate transporter"/>
    <property type="match status" value="1"/>
</dbReference>
<feature type="transmembrane region" description="Helical" evidence="7">
    <location>
        <begin position="62"/>
        <end position="82"/>
    </location>
</feature>
<evidence type="ECO:0000256" key="7">
    <source>
        <dbReference type="SAM" id="Phobius"/>
    </source>
</evidence>
<dbReference type="PROSITE" id="PS50850">
    <property type="entry name" value="MFS"/>
    <property type="match status" value="1"/>
</dbReference>
<dbReference type="PANTHER" id="PTHR23511">
    <property type="entry name" value="SYNAPTIC VESICLE GLYCOPROTEIN 2"/>
    <property type="match status" value="1"/>
</dbReference>
<feature type="transmembrane region" description="Helical" evidence="7">
    <location>
        <begin position="89"/>
        <end position="109"/>
    </location>
</feature>
<dbReference type="Gene3D" id="1.20.1250.20">
    <property type="entry name" value="MFS general substrate transporter like domains"/>
    <property type="match status" value="1"/>
</dbReference>
<name>A0A8S0ZU32_ARCPL</name>
<organism evidence="9 10">
    <name type="scientific">Arctia plantaginis</name>
    <name type="common">Wood tiger moth</name>
    <name type="synonym">Phalaena plantaginis</name>
    <dbReference type="NCBI Taxonomy" id="874455"/>
    <lineage>
        <taxon>Eukaryota</taxon>
        <taxon>Metazoa</taxon>
        <taxon>Ecdysozoa</taxon>
        <taxon>Arthropoda</taxon>
        <taxon>Hexapoda</taxon>
        <taxon>Insecta</taxon>
        <taxon>Pterygota</taxon>
        <taxon>Neoptera</taxon>
        <taxon>Endopterygota</taxon>
        <taxon>Lepidoptera</taxon>
        <taxon>Glossata</taxon>
        <taxon>Ditrysia</taxon>
        <taxon>Noctuoidea</taxon>
        <taxon>Erebidae</taxon>
        <taxon>Arctiinae</taxon>
        <taxon>Arctia</taxon>
    </lineage>
</organism>
<gene>
    <name evidence="9" type="ORF">APLA_LOCUS6000</name>
</gene>
<dbReference type="GO" id="GO:0022857">
    <property type="term" value="F:transmembrane transporter activity"/>
    <property type="evidence" value="ECO:0007669"/>
    <property type="project" value="InterPro"/>
</dbReference>
<protein>
    <recommendedName>
        <fullName evidence="8">Major facilitator superfamily (MFS) profile domain-containing protein</fullName>
    </recommendedName>
</protein>
<evidence type="ECO:0000256" key="4">
    <source>
        <dbReference type="ARBA" id="ARBA00022989"/>
    </source>
</evidence>
<dbReference type="AlphaFoldDB" id="A0A8S0ZU32"/>
<evidence type="ECO:0000256" key="3">
    <source>
        <dbReference type="ARBA" id="ARBA00022692"/>
    </source>
</evidence>
<feature type="transmembrane region" description="Helical" evidence="7">
    <location>
        <begin position="398"/>
        <end position="422"/>
    </location>
</feature>
<feature type="transmembrane region" description="Helical" evidence="7">
    <location>
        <begin position="429"/>
        <end position="453"/>
    </location>
</feature>
<evidence type="ECO:0000256" key="6">
    <source>
        <dbReference type="SAM" id="MobiDB-lite"/>
    </source>
</evidence>
<dbReference type="InterPro" id="IPR011701">
    <property type="entry name" value="MFS"/>
</dbReference>
<dbReference type="GO" id="GO:0016020">
    <property type="term" value="C:membrane"/>
    <property type="evidence" value="ECO:0007669"/>
    <property type="project" value="UniProtKB-SubCell"/>
</dbReference>
<feature type="transmembrane region" description="Helical" evidence="7">
    <location>
        <begin position="281"/>
        <end position="299"/>
    </location>
</feature>
<dbReference type="InterPro" id="IPR020846">
    <property type="entry name" value="MFS_dom"/>
</dbReference>
<keyword evidence="4 7" id="KW-1133">Transmembrane helix</keyword>
<dbReference type="Proteomes" id="UP000494106">
    <property type="component" value="Unassembled WGS sequence"/>
</dbReference>
<keyword evidence="5 7" id="KW-0472">Membrane</keyword>
<proteinExistence type="predicted"/>
<dbReference type="PANTHER" id="PTHR23511:SF35">
    <property type="entry name" value="MAJOR FACILITATOR SUPERFAMILY (MFS) PROFILE DOMAIN-CONTAINING PROTEIN"/>
    <property type="match status" value="1"/>
</dbReference>
<keyword evidence="3 7" id="KW-0812">Transmembrane</keyword>
<comment type="caution">
    <text evidence="9">The sequence shown here is derived from an EMBL/GenBank/DDBJ whole genome shotgun (WGS) entry which is preliminary data.</text>
</comment>
<dbReference type="EMBL" id="CADEBC010000485">
    <property type="protein sequence ID" value="CAB3235229.1"/>
    <property type="molecule type" value="Genomic_DNA"/>
</dbReference>